<dbReference type="PANTHER" id="PTHR21266">
    <property type="entry name" value="IRON-SULFUR DOMAIN CONTAINING PROTEIN"/>
    <property type="match status" value="1"/>
</dbReference>
<evidence type="ECO:0000256" key="1">
    <source>
        <dbReference type="ARBA" id="ARBA00022714"/>
    </source>
</evidence>
<accession>A0A1Z4LIC2</accession>
<reference evidence="7 8" key="1">
    <citation type="submission" date="2017-06" db="EMBL/GenBank/DDBJ databases">
        <title>Genome sequencing of cyanobaciteial culture collection at National Institute for Environmental Studies (NIES).</title>
        <authorList>
            <person name="Hirose Y."/>
            <person name="Shimura Y."/>
            <person name="Fujisawa T."/>
            <person name="Nakamura Y."/>
            <person name="Kawachi M."/>
        </authorList>
    </citation>
    <scope>NUCLEOTIDE SEQUENCE [LARGE SCALE GENOMIC DNA]</scope>
    <source>
        <strain evidence="7 8">NIES-267</strain>
    </source>
</reference>
<evidence type="ECO:0000259" key="6">
    <source>
        <dbReference type="PROSITE" id="PS51296"/>
    </source>
</evidence>
<keyword evidence="5" id="KW-0411">Iron-sulfur</keyword>
<organism evidence="7 8">
    <name type="scientific">Calothrix parasitica NIES-267</name>
    <dbReference type="NCBI Taxonomy" id="1973488"/>
    <lineage>
        <taxon>Bacteria</taxon>
        <taxon>Bacillati</taxon>
        <taxon>Cyanobacteriota</taxon>
        <taxon>Cyanophyceae</taxon>
        <taxon>Nostocales</taxon>
        <taxon>Calotrichaceae</taxon>
        <taxon>Calothrix</taxon>
    </lineage>
</organism>
<feature type="domain" description="Rieske" evidence="6">
    <location>
        <begin position="27"/>
        <end position="130"/>
    </location>
</feature>
<dbReference type="CDD" id="cd03469">
    <property type="entry name" value="Rieske_RO_Alpha_N"/>
    <property type="match status" value="1"/>
</dbReference>
<dbReference type="GO" id="GO:0051537">
    <property type="term" value="F:2 iron, 2 sulfur cluster binding"/>
    <property type="evidence" value="ECO:0007669"/>
    <property type="project" value="UniProtKB-KW"/>
</dbReference>
<dbReference type="Gene3D" id="2.102.10.10">
    <property type="entry name" value="Rieske [2Fe-2S] iron-sulphur domain"/>
    <property type="match status" value="1"/>
</dbReference>
<evidence type="ECO:0000256" key="4">
    <source>
        <dbReference type="ARBA" id="ARBA00023004"/>
    </source>
</evidence>
<keyword evidence="3" id="KW-0560">Oxidoreductase</keyword>
<dbReference type="PROSITE" id="PS51296">
    <property type="entry name" value="RIESKE"/>
    <property type="match status" value="1"/>
</dbReference>
<keyword evidence="8" id="KW-1185">Reference proteome</keyword>
<keyword evidence="4" id="KW-0408">Iron</keyword>
<dbReference type="InterPro" id="IPR036922">
    <property type="entry name" value="Rieske_2Fe-2S_sf"/>
</dbReference>
<dbReference type="PANTHER" id="PTHR21266:SF57">
    <property type="entry name" value="3-CHLOROBENZOATE-3,4-DIOXYGENASE"/>
    <property type="match status" value="1"/>
</dbReference>
<dbReference type="InterPro" id="IPR050584">
    <property type="entry name" value="Cholesterol_7-desaturase"/>
</dbReference>
<dbReference type="AlphaFoldDB" id="A0A1Z4LIC2"/>
<dbReference type="OrthoDB" id="477744at2"/>
<gene>
    <name evidence="7" type="ORF">NIES267_04470</name>
</gene>
<dbReference type="SUPFAM" id="SSF50022">
    <property type="entry name" value="ISP domain"/>
    <property type="match status" value="1"/>
</dbReference>
<evidence type="ECO:0000313" key="7">
    <source>
        <dbReference type="EMBL" id="BAY80982.1"/>
    </source>
</evidence>
<sequence length="374" mass="42827">MEIAPILRSQTVQNQVREVGINPNYWYPATWASELKPGQVLPVVIWNSAIALYRSENGQVYAIEDACPHKGVVLHKGKVAGENLTCPYHGWEFDGDGVCQNIPYFPKNQKLPCAKARSYPVREKYNIVWIFPGAVEDSETADFPSVPEYDDPNWLAIPIPGEFKAHFSICNENTMDVFHGYLHENLQGWFDPELLSLKASEASVFAQYRVSYQGWLTKFFGFSEQGNEVTTRTVSIKYNYPHYHSSLEGMSSIYLMRQPVGAQLTKSFSLLFIKIRLPQWFVKPLQKPIAKIIWRFFLKSFLDQDTEMIESEQQTYLANPQRRYVEINPAIIALQRVIVGQYEKFVQQSKKLSNGNNDNYASPTAEIKSNLTST</sequence>
<dbReference type="Proteomes" id="UP000218418">
    <property type="component" value="Chromosome"/>
</dbReference>
<protein>
    <submittedName>
        <fullName evidence="7">Rieske [2Fe-2S] domain-containing protein</fullName>
    </submittedName>
</protein>
<evidence type="ECO:0000313" key="8">
    <source>
        <dbReference type="Proteomes" id="UP000218418"/>
    </source>
</evidence>
<dbReference type="EMBL" id="AP018227">
    <property type="protein sequence ID" value="BAY80982.1"/>
    <property type="molecule type" value="Genomic_DNA"/>
</dbReference>
<evidence type="ECO:0000256" key="2">
    <source>
        <dbReference type="ARBA" id="ARBA00022723"/>
    </source>
</evidence>
<proteinExistence type="predicted"/>
<keyword evidence="1" id="KW-0001">2Fe-2S</keyword>
<dbReference type="GO" id="GO:0046872">
    <property type="term" value="F:metal ion binding"/>
    <property type="evidence" value="ECO:0007669"/>
    <property type="project" value="UniProtKB-KW"/>
</dbReference>
<evidence type="ECO:0000256" key="3">
    <source>
        <dbReference type="ARBA" id="ARBA00023002"/>
    </source>
</evidence>
<name>A0A1Z4LIC2_9CYAN</name>
<dbReference type="GO" id="GO:0016705">
    <property type="term" value="F:oxidoreductase activity, acting on paired donors, with incorporation or reduction of molecular oxygen"/>
    <property type="evidence" value="ECO:0007669"/>
    <property type="project" value="UniProtKB-ARBA"/>
</dbReference>
<dbReference type="InterPro" id="IPR044043">
    <property type="entry name" value="VanA_C_cat"/>
</dbReference>
<keyword evidence="2" id="KW-0479">Metal-binding</keyword>
<evidence type="ECO:0000256" key="5">
    <source>
        <dbReference type="ARBA" id="ARBA00023014"/>
    </source>
</evidence>
<dbReference type="GO" id="GO:0004497">
    <property type="term" value="F:monooxygenase activity"/>
    <property type="evidence" value="ECO:0007669"/>
    <property type="project" value="UniProtKB-ARBA"/>
</dbReference>
<dbReference type="Pfam" id="PF00355">
    <property type="entry name" value="Rieske"/>
    <property type="match status" value="1"/>
</dbReference>
<dbReference type="SUPFAM" id="SSF55961">
    <property type="entry name" value="Bet v1-like"/>
    <property type="match status" value="1"/>
</dbReference>
<dbReference type="Pfam" id="PF19112">
    <property type="entry name" value="VanA_C"/>
    <property type="match status" value="1"/>
</dbReference>
<dbReference type="InterPro" id="IPR017941">
    <property type="entry name" value="Rieske_2Fe-2S"/>
</dbReference>